<dbReference type="PANTHER" id="PTHR38133:SF1">
    <property type="entry name" value="SLR1429 PROTEIN"/>
    <property type="match status" value="1"/>
</dbReference>
<evidence type="ECO:0000313" key="3">
    <source>
        <dbReference type="EMBL" id="PXV83805.1"/>
    </source>
</evidence>
<sequence length="305" mass="33226">MSDWDWKPYVPVAKRREQASRVVEKARKAGKDLFPVVVASHTIARTFWGKAWCANLETYSDYESRLPRGRAYVRNGAVIDLKIEPGRVIAQVIGSRRYRVEIGIVPLPVTRWKKLVEDCTGSIATLLELLQGKFSKAVMARLCEPKSGMFPLLQEISLGCSCPDWATMCKHVAAVLYGVGARLDEQPELLFVLRQVDANDLLTAQVAVIPAKVKESAKAKVLDDAALADVFGIEMAALGVSTDAPVEQAPGKRQVATVTKTAKATKAAAVTTVSEPEKNVAAKTARAVVTKKKVVTSRVAAQRDK</sequence>
<keyword evidence="1" id="KW-0862">Zinc</keyword>
<evidence type="ECO:0000259" key="2">
    <source>
        <dbReference type="PROSITE" id="PS50966"/>
    </source>
</evidence>
<keyword evidence="1" id="KW-0479">Metal-binding</keyword>
<keyword evidence="1" id="KW-0863">Zinc-finger</keyword>
<comment type="caution">
    <text evidence="3">The sequence shown here is derived from an EMBL/GenBank/DDBJ whole genome shotgun (WGS) entry which is preliminary data.</text>
</comment>
<dbReference type="Proteomes" id="UP000247780">
    <property type="component" value="Unassembled WGS sequence"/>
</dbReference>
<feature type="domain" description="SWIM-type" evidence="2">
    <location>
        <begin position="150"/>
        <end position="180"/>
    </location>
</feature>
<dbReference type="PROSITE" id="PS50966">
    <property type="entry name" value="ZF_SWIM"/>
    <property type="match status" value="1"/>
</dbReference>
<dbReference type="RefSeq" id="WP_011635199.1">
    <property type="nucleotide sequence ID" value="NZ_FNYF01000005.1"/>
</dbReference>
<dbReference type="EMBL" id="QICQ01000003">
    <property type="protein sequence ID" value="PXV83805.1"/>
    <property type="molecule type" value="Genomic_DNA"/>
</dbReference>
<evidence type="ECO:0000313" key="4">
    <source>
        <dbReference type="Proteomes" id="UP000247780"/>
    </source>
</evidence>
<name>A0ABX5M9I6_9PROT</name>
<gene>
    <name evidence="3" type="ORF">C8R14_103101</name>
</gene>
<reference evidence="3 4" key="1">
    <citation type="submission" date="2018-04" db="EMBL/GenBank/DDBJ databases">
        <title>Active sludge and wastewater microbial communities from Klosterneuburg, Austria.</title>
        <authorList>
            <person name="Wagner M."/>
        </authorList>
    </citation>
    <scope>NUCLEOTIDE SEQUENCE [LARGE SCALE GENOMIC DNA]</scope>
    <source>
        <strain evidence="3 4">Nm 57</strain>
    </source>
</reference>
<accession>A0ABX5M9I6</accession>
<organism evidence="3 4">
    <name type="scientific">Nitrosomonas eutropha</name>
    <dbReference type="NCBI Taxonomy" id="916"/>
    <lineage>
        <taxon>Bacteria</taxon>
        <taxon>Pseudomonadati</taxon>
        <taxon>Pseudomonadota</taxon>
        <taxon>Betaproteobacteria</taxon>
        <taxon>Nitrosomonadales</taxon>
        <taxon>Nitrosomonadaceae</taxon>
        <taxon>Nitrosomonas</taxon>
    </lineage>
</organism>
<dbReference type="InterPro" id="IPR007527">
    <property type="entry name" value="Znf_SWIM"/>
</dbReference>
<keyword evidence="4" id="KW-1185">Reference proteome</keyword>
<proteinExistence type="predicted"/>
<protein>
    <recommendedName>
        <fullName evidence="2">SWIM-type domain-containing protein</fullName>
    </recommendedName>
</protein>
<evidence type="ECO:0000256" key="1">
    <source>
        <dbReference type="PROSITE-ProRule" id="PRU00325"/>
    </source>
</evidence>
<dbReference type="PANTHER" id="PTHR38133">
    <property type="entry name" value="SLR1429 PROTEIN"/>
    <property type="match status" value="1"/>
</dbReference>